<feature type="region of interest" description="Disordered" evidence="5">
    <location>
        <begin position="61"/>
        <end position="117"/>
    </location>
</feature>
<dbReference type="GO" id="GO:0003677">
    <property type="term" value="F:DNA binding"/>
    <property type="evidence" value="ECO:0007669"/>
    <property type="project" value="UniProtKB-UniRule"/>
</dbReference>
<evidence type="ECO:0000256" key="4">
    <source>
        <dbReference type="PROSITE-ProRule" id="PRU00267"/>
    </source>
</evidence>
<protein>
    <recommendedName>
        <fullName evidence="6">HMG box domain-containing protein</fullName>
    </recommendedName>
</protein>
<evidence type="ECO:0000313" key="8">
    <source>
        <dbReference type="Proteomes" id="UP001149165"/>
    </source>
</evidence>
<comment type="caution">
    <text evidence="7">The sequence shown here is derived from an EMBL/GenBank/DDBJ whole genome shotgun (WGS) entry which is preliminary data.</text>
</comment>
<feature type="DNA-binding region" description="HMG box" evidence="4">
    <location>
        <begin position="237"/>
        <end position="303"/>
    </location>
</feature>
<name>A0A9W9G7K7_9EURO</name>
<dbReference type="PANTHER" id="PTHR48112:SF32">
    <property type="entry name" value="HIGH MOBILITY GROUP PROTEIN B3"/>
    <property type="match status" value="1"/>
</dbReference>
<reference evidence="7" key="2">
    <citation type="journal article" date="2023" name="IMA Fungus">
        <title>Comparative genomic study of the Penicillium genus elucidates a diverse pangenome and 15 lateral gene transfer events.</title>
        <authorList>
            <person name="Petersen C."/>
            <person name="Sorensen T."/>
            <person name="Nielsen M.R."/>
            <person name="Sondergaard T.E."/>
            <person name="Sorensen J.L."/>
            <person name="Fitzpatrick D.A."/>
            <person name="Frisvad J.C."/>
            <person name="Nielsen K.L."/>
        </authorList>
    </citation>
    <scope>NUCLEOTIDE SEQUENCE</scope>
    <source>
        <strain evidence="7">IBT 30069</strain>
    </source>
</reference>
<dbReference type="InterPro" id="IPR036910">
    <property type="entry name" value="HMG_box_dom_sf"/>
</dbReference>
<dbReference type="PROSITE" id="PS50118">
    <property type="entry name" value="HMG_BOX_2"/>
    <property type="match status" value="1"/>
</dbReference>
<dbReference type="PANTHER" id="PTHR48112">
    <property type="entry name" value="HIGH MOBILITY GROUP PROTEIN DSP1"/>
    <property type="match status" value="1"/>
</dbReference>
<dbReference type="OrthoDB" id="1919336at2759"/>
<dbReference type="GO" id="GO:0005634">
    <property type="term" value="C:nucleus"/>
    <property type="evidence" value="ECO:0007669"/>
    <property type="project" value="UniProtKB-SubCell"/>
</dbReference>
<proteinExistence type="predicted"/>
<gene>
    <name evidence="7" type="ORF">N7456_002155</name>
</gene>
<dbReference type="Pfam" id="PF00505">
    <property type="entry name" value="HMG_box"/>
    <property type="match status" value="1"/>
</dbReference>
<dbReference type="InterPro" id="IPR050342">
    <property type="entry name" value="HMGB"/>
</dbReference>
<evidence type="ECO:0000313" key="7">
    <source>
        <dbReference type="EMBL" id="KAJ5113621.1"/>
    </source>
</evidence>
<dbReference type="CDD" id="cd00084">
    <property type="entry name" value="HMG-box_SF"/>
    <property type="match status" value="1"/>
</dbReference>
<evidence type="ECO:0000259" key="6">
    <source>
        <dbReference type="PROSITE" id="PS50118"/>
    </source>
</evidence>
<evidence type="ECO:0000256" key="2">
    <source>
        <dbReference type="ARBA" id="ARBA00023125"/>
    </source>
</evidence>
<dbReference type="Proteomes" id="UP001149165">
    <property type="component" value="Unassembled WGS sequence"/>
</dbReference>
<evidence type="ECO:0000256" key="3">
    <source>
        <dbReference type="ARBA" id="ARBA00023242"/>
    </source>
</evidence>
<sequence length="314" mass="35923">MALQWVNRAGVLRHLHLGDALFRPSRVLSMQNRLRRLCISSQPQLKTARLGGLSSITSQRTHSFATDATTKPKRSTKSTDGKTKSITAKKTKSKTKAQSKPKPRRQLTEKQKEAKEKLKAREHLKELKETALTSPKKLPQSAYLLAVQDKMPQARTENQTQKEIFTATVEVVKGLSPLEQERYQHQADQNKATNEAAYADWVQSHTPLQIKAANIARRHLAKLLSKPCRLIKDERLVKRPGTAYIQFAKERNQSGDFKHMPVPQISLRIRDEWNNLTESEKEPYTKLAVEDKERYIREHQEVYGEPAKFAAKSD</sequence>
<comment type="subcellular location">
    <subcellularLocation>
        <location evidence="1">Nucleus</location>
    </subcellularLocation>
</comment>
<dbReference type="InterPro" id="IPR009071">
    <property type="entry name" value="HMG_box_dom"/>
</dbReference>
<dbReference type="SMART" id="SM00398">
    <property type="entry name" value="HMG"/>
    <property type="match status" value="2"/>
</dbReference>
<dbReference type="SUPFAM" id="SSF47095">
    <property type="entry name" value="HMG-box"/>
    <property type="match status" value="2"/>
</dbReference>
<keyword evidence="2 4" id="KW-0238">DNA-binding</keyword>
<evidence type="ECO:0000256" key="5">
    <source>
        <dbReference type="SAM" id="MobiDB-lite"/>
    </source>
</evidence>
<dbReference type="Gene3D" id="1.10.30.10">
    <property type="entry name" value="High mobility group box domain"/>
    <property type="match status" value="2"/>
</dbReference>
<organism evidence="7 8">
    <name type="scientific">Penicillium angulare</name>
    <dbReference type="NCBI Taxonomy" id="116970"/>
    <lineage>
        <taxon>Eukaryota</taxon>
        <taxon>Fungi</taxon>
        <taxon>Dikarya</taxon>
        <taxon>Ascomycota</taxon>
        <taxon>Pezizomycotina</taxon>
        <taxon>Eurotiomycetes</taxon>
        <taxon>Eurotiomycetidae</taxon>
        <taxon>Eurotiales</taxon>
        <taxon>Aspergillaceae</taxon>
        <taxon>Penicillium</taxon>
    </lineage>
</organism>
<dbReference type="EMBL" id="JAPQKH010000002">
    <property type="protein sequence ID" value="KAJ5113621.1"/>
    <property type="molecule type" value="Genomic_DNA"/>
</dbReference>
<accession>A0A9W9G7K7</accession>
<evidence type="ECO:0000256" key="1">
    <source>
        <dbReference type="ARBA" id="ARBA00004123"/>
    </source>
</evidence>
<keyword evidence="8" id="KW-1185">Reference proteome</keyword>
<keyword evidence="3 4" id="KW-0539">Nucleus</keyword>
<reference evidence="7" key="1">
    <citation type="submission" date="2022-11" db="EMBL/GenBank/DDBJ databases">
        <authorList>
            <person name="Petersen C."/>
        </authorList>
    </citation>
    <scope>NUCLEOTIDE SEQUENCE</scope>
    <source>
        <strain evidence="7">IBT 30069</strain>
    </source>
</reference>
<dbReference type="AlphaFoldDB" id="A0A9W9G7K7"/>
<feature type="compositionally biased region" description="Basic and acidic residues" evidence="5">
    <location>
        <begin position="106"/>
        <end position="117"/>
    </location>
</feature>
<feature type="compositionally biased region" description="Basic residues" evidence="5">
    <location>
        <begin position="87"/>
        <end position="105"/>
    </location>
</feature>
<feature type="domain" description="HMG box" evidence="6">
    <location>
        <begin position="237"/>
        <end position="303"/>
    </location>
</feature>